<keyword evidence="4" id="KW-0963">Cytoplasm</keyword>
<evidence type="ECO:0000256" key="4">
    <source>
        <dbReference type="ARBA" id="ARBA00022490"/>
    </source>
</evidence>
<keyword evidence="5" id="KW-0575">Peroxidase</keyword>
<dbReference type="PANTHER" id="PTHR10681">
    <property type="entry name" value="THIOREDOXIN PEROXIDASE"/>
    <property type="match status" value="1"/>
</dbReference>
<sequence length="137" mass="15279">GLVDGLRRGKAVNYKGKYFILFFYPLDFTFLWPTEIIVFSDHAEDFHKLGYEVLGISMDSVHPPDLDHLQSPEGGRLGTPEHPLPTDMTGSLSEDYGMLKTDEGIAYQGLFIIDGRGDLCRITVNDLPVVCSVDETL</sequence>
<evidence type="ECO:0000259" key="13">
    <source>
        <dbReference type="Pfam" id="PF00578"/>
    </source>
</evidence>
<evidence type="ECO:0000256" key="12">
    <source>
        <dbReference type="SAM" id="MobiDB-lite"/>
    </source>
</evidence>
<dbReference type="EC" id="1.11.1.24" evidence="3"/>
<keyword evidence="7" id="KW-0007">Acetylation</keyword>
<dbReference type="InterPro" id="IPR050217">
    <property type="entry name" value="Peroxiredoxin"/>
</dbReference>
<dbReference type="InterPro" id="IPR036249">
    <property type="entry name" value="Thioredoxin-like_sf"/>
</dbReference>
<evidence type="ECO:0000256" key="1">
    <source>
        <dbReference type="ARBA" id="ARBA00004496"/>
    </source>
</evidence>
<keyword evidence="6" id="KW-0049">Antioxidant</keyword>
<protein>
    <recommendedName>
        <fullName evidence="3">thioredoxin-dependent peroxiredoxin</fullName>
        <ecNumber evidence="3">1.11.1.24</ecNumber>
    </recommendedName>
</protein>
<dbReference type="Pfam" id="PF00578">
    <property type="entry name" value="AhpC-TSA"/>
    <property type="match status" value="1"/>
</dbReference>
<dbReference type="PIRSF" id="PIRSF000239">
    <property type="entry name" value="AHPC"/>
    <property type="match status" value="1"/>
</dbReference>
<comment type="similarity">
    <text evidence="2">Belongs to the peroxiredoxin family. AhpC/Prx1 subfamily.</text>
</comment>
<dbReference type="PANTHER" id="PTHR10681:SF161">
    <property type="entry name" value="PEROXIREDOXIN-2"/>
    <property type="match status" value="1"/>
</dbReference>
<feature type="region of interest" description="Disordered" evidence="12">
    <location>
        <begin position="65"/>
        <end position="86"/>
    </location>
</feature>
<dbReference type="InterPro" id="IPR000866">
    <property type="entry name" value="AhpC/TSA"/>
</dbReference>
<evidence type="ECO:0000256" key="11">
    <source>
        <dbReference type="ARBA" id="ARBA00049091"/>
    </source>
</evidence>
<evidence type="ECO:0000256" key="6">
    <source>
        <dbReference type="ARBA" id="ARBA00022862"/>
    </source>
</evidence>
<accession>A0ABQ9WAG6</accession>
<dbReference type="Gene3D" id="3.40.30.10">
    <property type="entry name" value="Glutaredoxin"/>
    <property type="match status" value="1"/>
</dbReference>
<dbReference type="Proteomes" id="UP001266305">
    <property type="component" value="Unassembled WGS sequence"/>
</dbReference>
<keyword evidence="10" id="KW-0676">Redox-active center</keyword>
<keyword evidence="9" id="KW-1015">Disulfide bond</keyword>
<comment type="catalytic activity">
    <reaction evidence="11">
        <text>a hydroperoxide + [thioredoxin]-dithiol = an alcohol + [thioredoxin]-disulfide + H2O</text>
        <dbReference type="Rhea" id="RHEA:62620"/>
        <dbReference type="Rhea" id="RHEA-COMP:10698"/>
        <dbReference type="Rhea" id="RHEA-COMP:10700"/>
        <dbReference type="ChEBI" id="CHEBI:15377"/>
        <dbReference type="ChEBI" id="CHEBI:29950"/>
        <dbReference type="ChEBI" id="CHEBI:30879"/>
        <dbReference type="ChEBI" id="CHEBI:35924"/>
        <dbReference type="ChEBI" id="CHEBI:50058"/>
        <dbReference type="EC" id="1.11.1.24"/>
    </reaction>
</comment>
<comment type="caution">
    <text evidence="14">The sequence shown here is derived from an EMBL/GenBank/DDBJ whole genome shotgun (WGS) entry which is preliminary data.</text>
</comment>
<organism evidence="14 15">
    <name type="scientific">Saguinus oedipus</name>
    <name type="common">Cotton-top tamarin</name>
    <name type="synonym">Oedipomidas oedipus</name>
    <dbReference type="NCBI Taxonomy" id="9490"/>
    <lineage>
        <taxon>Eukaryota</taxon>
        <taxon>Metazoa</taxon>
        <taxon>Chordata</taxon>
        <taxon>Craniata</taxon>
        <taxon>Vertebrata</taxon>
        <taxon>Euteleostomi</taxon>
        <taxon>Mammalia</taxon>
        <taxon>Eutheria</taxon>
        <taxon>Euarchontoglires</taxon>
        <taxon>Primates</taxon>
        <taxon>Haplorrhini</taxon>
        <taxon>Platyrrhini</taxon>
        <taxon>Cebidae</taxon>
        <taxon>Callitrichinae</taxon>
        <taxon>Saguinus</taxon>
    </lineage>
</organism>
<gene>
    <name evidence="14" type="primary">PRDX2_1</name>
    <name evidence="14" type="ORF">P7K49_005327</name>
</gene>
<evidence type="ECO:0000256" key="3">
    <source>
        <dbReference type="ARBA" id="ARBA00013017"/>
    </source>
</evidence>
<feature type="non-terminal residue" evidence="14">
    <location>
        <position position="1"/>
    </location>
</feature>
<dbReference type="SUPFAM" id="SSF52833">
    <property type="entry name" value="Thioredoxin-like"/>
    <property type="match status" value="1"/>
</dbReference>
<keyword evidence="15" id="KW-1185">Reference proteome</keyword>
<evidence type="ECO:0000256" key="2">
    <source>
        <dbReference type="ARBA" id="ARBA00009796"/>
    </source>
</evidence>
<dbReference type="InterPro" id="IPR024706">
    <property type="entry name" value="Peroxiredoxin_AhpC-typ"/>
</dbReference>
<keyword evidence="8" id="KW-0560">Oxidoreductase</keyword>
<evidence type="ECO:0000313" key="15">
    <source>
        <dbReference type="Proteomes" id="UP001266305"/>
    </source>
</evidence>
<reference evidence="14 15" key="1">
    <citation type="submission" date="2023-05" db="EMBL/GenBank/DDBJ databases">
        <title>B98-5 Cell Line De Novo Hybrid Assembly: An Optical Mapping Approach.</title>
        <authorList>
            <person name="Kananen K."/>
            <person name="Auerbach J.A."/>
            <person name="Kautto E."/>
            <person name="Blachly J.S."/>
        </authorList>
    </citation>
    <scope>NUCLEOTIDE SEQUENCE [LARGE SCALE GENOMIC DNA]</scope>
    <source>
        <strain evidence="14">B95-8</strain>
        <tissue evidence="14">Cell line</tissue>
    </source>
</reference>
<comment type="subcellular location">
    <subcellularLocation>
        <location evidence="1">Cytoplasm</location>
    </subcellularLocation>
</comment>
<evidence type="ECO:0000256" key="9">
    <source>
        <dbReference type="ARBA" id="ARBA00023157"/>
    </source>
</evidence>
<proteinExistence type="inferred from homology"/>
<feature type="domain" description="Alkyl hydroperoxide reductase subunit C/ Thiol specific antioxidant" evidence="13">
    <location>
        <begin position="13"/>
        <end position="118"/>
    </location>
</feature>
<evidence type="ECO:0000256" key="10">
    <source>
        <dbReference type="ARBA" id="ARBA00023284"/>
    </source>
</evidence>
<evidence type="ECO:0000313" key="14">
    <source>
        <dbReference type="EMBL" id="KAK2118440.1"/>
    </source>
</evidence>
<evidence type="ECO:0000256" key="7">
    <source>
        <dbReference type="ARBA" id="ARBA00022990"/>
    </source>
</evidence>
<evidence type="ECO:0000256" key="8">
    <source>
        <dbReference type="ARBA" id="ARBA00023002"/>
    </source>
</evidence>
<name>A0ABQ9WAG6_SAGOE</name>
<dbReference type="EMBL" id="JASSZA010000002">
    <property type="protein sequence ID" value="KAK2118440.1"/>
    <property type="molecule type" value="Genomic_DNA"/>
</dbReference>
<evidence type="ECO:0000256" key="5">
    <source>
        <dbReference type="ARBA" id="ARBA00022559"/>
    </source>
</evidence>